<accession>A0ABW3WX98</accession>
<reference evidence="3" key="1">
    <citation type="journal article" date="2019" name="Int. J. Syst. Evol. Microbiol.">
        <title>The Global Catalogue of Microorganisms (GCM) 10K type strain sequencing project: providing services to taxonomists for standard genome sequencing and annotation.</title>
        <authorList>
            <consortium name="The Broad Institute Genomics Platform"/>
            <consortium name="The Broad Institute Genome Sequencing Center for Infectious Disease"/>
            <person name="Wu L."/>
            <person name="Ma J."/>
        </authorList>
    </citation>
    <scope>NUCLEOTIDE SEQUENCE [LARGE SCALE GENOMIC DNA]</scope>
    <source>
        <strain evidence="3">CCUG 56108</strain>
    </source>
</reference>
<feature type="region of interest" description="Disordered" evidence="1">
    <location>
        <begin position="68"/>
        <end position="106"/>
    </location>
</feature>
<organism evidence="2 3">
    <name type="scientific">Methylobacterium marchantiae</name>
    <dbReference type="NCBI Taxonomy" id="600331"/>
    <lineage>
        <taxon>Bacteria</taxon>
        <taxon>Pseudomonadati</taxon>
        <taxon>Pseudomonadota</taxon>
        <taxon>Alphaproteobacteria</taxon>
        <taxon>Hyphomicrobiales</taxon>
        <taxon>Methylobacteriaceae</taxon>
        <taxon>Methylobacterium</taxon>
    </lineage>
</organism>
<evidence type="ECO:0000313" key="3">
    <source>
        <dbReference type="Proteomes" id="UP001597176"/>
    </source>
</evidence>
<dbReference type="Proteomes" id="UP001597176">
    <property type="component" value="Unassembled WGS sequence"/>
</dbReference>
<sequence length="106" mass="11192">MLALPTTILCTTFLQIALTESERSRSAAVAPRSLLRSAMPALDLAFGVDHEADLPEAIAELMARLHAGPLGDPSREPISATGEARQDFPGTDSDLPLHSADICEPA</sequence>
<name>A0ABW3WX98_9HYPH</name>
<gene>
    <name evidence="2" type="ORF">ACFQ4G_06295</name>
</gene>
<comment type="caution">
    <text evidence="2">The sequence shown here is derived from an EMBL/GenBank/DDBJ whole genome shotgun (WGS) entry which is preliminary data.</text>
</comment>
<protein>
    <submittedName>
        <fullName evidence="2">Uncharacterized protein</fullName>
    </submittedName>
</protein>
<keyword evidence="3" id="KW-1185">Reference proteome</keyword>
<dbReference type="EMBL" id="JBHTND010000006">
    <property type="protein sequence ID" value="MFD1301195.1"/>
    <property type="molecule type" value="Genomic_DNA"/>
</dbReference>
<evidence type="ECO:0000256" key="1">
    <source>
        <dbReference type="SAM" id="MobiDB-lite"/>
    </source>
</evidence>
<proteinExistence type="predicted"/>
<evidence type="ECO:0000313" key="2">
    <source>
        <dbReference type="EMBL" id="MFD1301195.1"/>
    </source>
</evidence>
<dbReference type="RefSeq" id="WP_238208450.1">
    <property type="nucleotide sequence ID" value="NZ_JBHTND010000006.1"/>
</dbReference>